<name>A0A9X5BMB3_9FIRM</name>
<proteinExistence type="predicted"/>
<protein>
    <submittedName>
        <fullName evidence="1">Uncharacterized protein</fullName>
    </submittedName>
</protein>
<reference evidence="1" key="1">
    <citation type="submission" date="2018-09" db="EMBL/GenBank/DDBJ databases">
        <title>Murine metabolic-syndrome-specific gut microbial biobank.</title>
        <authorList>
            <person name="Liu C."/>
        </authorList>
    </citation>
    <scope>NUCLEOTIDE SEQUENCE</scope>
    <source>
        <strain evidence="1">D42-62</strain>
    </source>
</reference>
<dbReference type="Proteomes" id="UP001154420">
    <property type="component" value="Unassembled WGS sequence"/>
</dbReference>
<dbReference type="AlphaFoldDB" id="A0A9X5BMB3"/>
<dbReference type="EMBL" id="QZDT01000082">
    <property type="protein sequence ID" value="NBJ95347.1"/>
    <property type="molecule type" value="Genomic_DNA"/>
</dbReference>
<sequence>MDENNVKYIMRSYLRHWKQRLLSCGIPICPLKELVSRCFFSYCRQFMQVKRTPNILFPLTT</sequence>
<comment type="caution">
    <text evidence="1">The sequence shown here is derived from an EMBL/GenBank/DDBJ whole genome shotgun (WGS) entry which is preliminary data.</text>
</comment>
<keyword evidence="2" id="KW-1185">Reference proteome</keyword>
<gene>
    <name evidence="1" type="ORF">D5281_23135</name>
</gene>
<accession>A0A9X5BMB3</accession>
<evidence type="ECO:0000313" key="2">
    <source>
        <dbReference type="Proteomes" id="UP001154420"/>
    </source>
</evidence>
<organism evidence="1 2">
    <name type="scientific">Parablautia muri</name>
    <dbReference type="NCBI Taxonomy" id="2320879"/>
    <lineage>
        <taxon>Bacteria</taxon>
        <taxon>Bacillati</taxon>
        <taxon>Bacillota</taxon>
        <taxon>Clostridia</taxon>
        <taxon>Lachnospirales</taxon>
        <taxon>Lachnospiraceae</taxon>
        <taxon>Parablautia</taxon>
    </lineage>
</organism>
<evidence type="ECO:0000313" key="1">
    <source>
        <dbReference type="EMBL" id="NBJ95347.1"/>
    </source>
</evidence>